<evidence type="ECO:0000259" key="6">
    <source>
        <dbReference type="PROSITE" id="PS50119"/>
    </source>
</evidence>
<dbReference type="InterPro" id="IPR043136">
    <property type="entry name" value="B30.2/SPRY_sf"/>
</dbReference>
<dbReference type="PANTHER" id="PTHR24103">
    <property type="entry name" value="E3 UBIQUITIN-PROTEIN LIGASE TRIM"/>
    <property type="match status" value="1"/>
</dbReference>
<protein>
    <submittedName>
        <fullName evidence="8">Uncharacterized protein</fullName>
    </submittedName>
</protein>
<evidence type="ECO:0000256" key="4">
    <source>
        <dbReference type="PROSITE-ProRule" id="PRU00024"/>
    </source>
</evidence>
<dbReference type="InterPro" id="IPR017907">
    <property type="entry name" value="Znf_RING_CS"/>
</dbReference>
<dbReference type="PROSITE" id="PS50188">
    <property type="entry name" value="B302_SPRY"/>
    <property type="match status" value="1"/>
</dbReference>
<dbReference type="Pfam" id="PF13765">
    <property type="entry name" value="PRY"/>
    <property type="match status" value="1"/>
</dbReference>
<dbReference type="SUPFAM" id="SSF57845">
    <property type="entry name" value="B-box zinc-binding domain"/>
    <property type="match status" value="1"/>
</dbReference>
<dbReference type="Gene3D" id="2.60.120.920">
    <property type="match status" value="1"/>
</dbReference>
<dbReference type="GO" id="GO:0008270">
    <property type="term" value="F:zinc ion binding"/>
    <property type="evidence" value="ECO:0007669"/>
    <property type="project" value="UniProtKB-KW"/>
</dbReference>
<gene>
    <name evidence="8" type="ORF">AGOR_G00026830</name>
</gene>
<dbReference type="InterPro" id="IPR013320">
    <property type="entry name" value="ConA-like_dom_sf"/>
</dbReference>
<dbReference type="SMART" id="SM00589">
    <property type="entry name" value="PRY"/>
    <property type="match status" value="1"/>
</dbReference>
<keyword evidence="1" id="KW-0479">Metal-binding</keyword>
<dbReference type="InterPro" id="IPR001841">
    <property type="entry name" value="Znf_RING"/>
</dbReference>
<dbReference type="Pfam" id="PF15227">
    <property type="entry name" value="zf-C3HC4_4"/>
    <property type="match status" value="1"/>
</dbReference>
<evidence type="ECO:0000313" key="9">
    <source>
        <dbReference type="Proteomes" id="UP000829720"/>
    </source>
</evidence>
<sequence>MATAGAAGVGELQKELICPICLDFFDDPVILKCGHNFCRGCILTHWEENGDDDVGYRCPECRQVFGKISFTTNYLVKNLVDKLDGLEFLKPGKSLVPAKPTKLEGKCDRHGEELKLYCHTDSKPICVVCRESRAHRHHDVAPVPEVIEDMKGELRLRLIKLTWQKSLCERVKAADEAAKTDVKLKKQELKGKIENDIGALVQFLLDEKDDLLASIDAEEVATVTMIDENLKDVAKEMSSVDKAIVDIQNHLSGKSNFEAISQTIASPYQVYSSLQATNCPPNWDEFTGPLQLMMWKKMMHVLHTVPANLTLDTDTAHPSLLISDFDTKVEEGQSRSLEPDLPQKFTRFFGVLATAQFSSGQHYWEVDVRDKGVWYLGITTEYSNRKGYVNLSPSAGYWSICLQDRLYANEEDARLSLADYWHSPRVGVYLDYDMGRVSFYDAVTMKHIYTFDAYFDEPVFPFFSPGKNDPGSRLQVCHYY</sequence>
<dbReference type="SUPFAM" id="SSF57850">
    <property type="entry name" value="RING/U-box"/>
    <property type="match status" value="1"/>
</dbReference>
<evidence type="ECO:0000256" key="2">
    <source>
        <dbReference type="ARBA" id="ARBA00022771"/>
    </source>
</evidence>
<dbReference type="EMBL" id="JAERUA010000002">
    <property type="protein sequence ID" value="KAI1903404.1"/>
    <property type="molecule type" value="Genomic_DNA"/>
</dbReference>
<dbReference type="AlphaFoldDB" id="A0A8T3E602"/>
<accession>A0A8T3E602</accession>
<keyword evidence="2 4" id="KW-0863">Zinc-finger</keyword>
<dbReference type="InterPro" id="IPR050143">
    <property type="entry name" value="TRIM/RBCC"/>
</dbReference>
<dbReference type="SMART" id="SM00449">
    <property type="entry name" value="SPRY"/>
    <property type="match status" value="1"/>
</dbReference>
<evidence type="ECO:0000256" key="1">
    <source>
        <dbReference type="ARBA" id="ARBA00022723"/>
    </source>
</evidence>
<keyword evidence="3" id="KW-0862">Zinc</keyword>
<dbReference type="InterPro" id="IPR013083">
    <property type="entry name" value="Znf_RING/FYVE/PHD"/>
</dbReference>
<dbReference type="InterPro" id="IPR006574">
    <property type="entry name" value="PRY"/>
</dbReference>
<feature type="domain" description="B box-type" evidence="6">
    <location>
        <begin position="102"/>
        <end position="143"/>
    </location>
</feature>
<name>A0A8T3E602_9TELE</name>
<dbReference type="Pfam" id="PF00622">
    <property type="entry name" value="SPRY"/>
    <property type="match status" value="1"/>
</dbReference>
<comment type="caution">
    <text evidence="8">The sequence shown here is derived from an EMBL/GenBank/DDBJ whole genome shotgun (WGS) entry which is preliminary data.</text>
</comment>
<feature type="domain" description="B30.2/SPRY" evidence="7">
    <location>
        <begin position="289"/>
        <end position="480"/>
    </location>
</feature>
<feature type="domain" description="RING-type" evidence="5">
    <location>
        <begin position="18"/>
        <end position="62"/>
    </location>
</feature>
<evidence type="ECO:0000256" key="3">
    <source>
        <dbReference type="ARBA" id="ARBA00022833"/>
    </source>
</evidence>
<dbReference type="PROSITE" id="PS00518">
    <property type="entry name" value="ZF_RING_1"/>
    <property type="match status" value="1"/>
</dbReference>
<evidence type="ECO:0000313" key="8">
    <source>
        <dbReference type="EMBL" id="KAI1903404.1"/>
    </source>
</evidence>
<dbReference type="Proteomes" id="UP000829720">
    <property type="component" value="Unassembled WGS sequence"/>
</dbReference>
<reference evidence="8" key="1">
    <citation type="submission" date="2021-01" db="EMBL/GenBank/DDBJ databases">
        <authorList>
            <person name="Zahm M."/>
            <person name="Roques C."/>
            <person name="Cabau C."/>
            <person name="Klopp C."/>
            <person name="Donnadieu C."/>
            <person name="Jouanno E."/>
            <person name="Lampietro C."/>
            <person name="Louis A."/>
            <person name="Herpin A."/>
            <person name="Echchiki A."/>
            <person name="Berthelot C."/>
            <person name="Parey E."/>
            <person name="Roest-Crollius H."/>
            <person name="Braasch I."/>
            <person name="Postlethwait J."/>
            <person name="Bobe J."/>
            <person name="Montfort J."/>
            <person name="Bouchez O."/>
            <person name="Begum T."/>
            <person name="Mejri S."/>
            <person name="Adams A."/>
            <person name="Chen W.-J."/>
            <person name="Guiguen Y."/>
        </authorList>
    </citation>
    <scope>NUCLEOTIDE SEQUENCE</scope>
    <source>
        <tissue evidence="8">Blood</tissue>
    </source>
</reference>
<dbReference type="InterPro" id="IPR000315">
    <property type="entry name" value="Znf_B-box"/>
</dbReference>
<dbReference type="InterPro" id="IPR003877">
    <property type="entry name" value="SPRY_dom"/>
</dbReference>
<dbReference type="PROSITE" id="PS50089">
    <property type="entry name" value="ZF_RING_2"/>
    <property type="match status" value="1"/>
</dbReference>
<dbReference type="InterPro" id="IPR001870">
    <property type="entry name" value="B30.2/SPRY"/>
</dbReference>
<dbReference type="InterPro" id="IPR003879">
    <property type="entry name" value="Butyrophylin_SPRY"/>
</dbReference>
<dbReference type="PROSITE" id="PS50119">
    <property type="entry name" value="ZF_BBOX"/>
    <property type="match status" value="1"/>
</dbReference>
<dbReference type="CDD" id="cd19760">
    <property type="entry name" value="Bbox2_TRIM4-like"/>
    <property type="match status" value="1"/>
</dbReference>
<dbReference type="Gene3D" id="3.30.160.60">
    <property type="entry name" value="Classic Zinc Finger"/>
    <property type="match status" value="1"/>
</dbReference>
<organism evidence="8 9">
    <name type="scientific">Albula goreensis</name>
    <dbReference type="NCBI Taxonomy" id="1534307"/>
    <lineage>
        <taxon>Eukaryota</taxon>
        <taxon>Metazoa</taxon>
        <taxon>Chordata</taxon>
        <taxon>Craniata</taxon>
        <taxon>Vertebrata</taxon>
        <taxon>Euteleostomi</taxon>
        <taxon>Actinopterygii</taxon>
        <taxon>Neopterygii</taxon>
        <taxon>Teleostei</taxon>
        <taxon>Albuliformes</taxon>
        <taxon>Albulidae</taxon>
        <taxon>Albula</taxon>
    </lineage>
</organism>
<dbReference type="PRINTS" id="PR01407">
    <property type="entry name" value="BUTYPHLNCDUF"/>
</dbReference>
<dbReference type="CDD" id="cd13733">
    <property type="entry name" value="SPRY_PRY_C-I_1"/>
    <property type="match status" value="1"/>
</dbReference>
<dbReference type="Gene3D" id="3.30.40.10">
    <property type="entry name" value="Zinc/RING finger domain, C3HC4 (zinc finger)"/>
    <property type="match status" value="1"/>
</dbReference>
<dbReference type="OrthoDB" id="128536at2759"/>
<dbReference type="Pfam" id="PF00643">
    <property type="entry name" value="zf-B_box"/>
    <property type="match status" value="1"/>
</dbReference>
<dbReference type="SUPFAM" id="SSF49899">
    <property type="entry name" value="Concanavalin A-like lectins/glucanases"/>
    <property type="match status" value="1"/>
</dbReference>
<dbReference type="FunFam" id="2.60.120.920:FF:000004">
    <property type="entry name" value="Butyrophilin subfamily 1 member A1"/>
    <property type="match status" value="1"/>
</dbReference>
<dbReference type="SMART" id="SM00184">
    <property type="entry name" value="RING"/>
    <property type="match status" value="1"/>
</dbReference>
<evidence type="ECO:0000259" key="5">
    <source>
        <dbReference type="PROSITE" id="PS50089"/>
    </source>
</evidence>
<keyword evidence="9" id="KW-1185">Reference proteome</keyword>
<evidence type="ECO:0000259" key="7">
    <source>
        <dbReference type="PROSITE" id="PS50188"/>
    </source>
</evidence>
<proteinExistence type="predicted"/>
<dbReference type="SMART" id="SM00336">
    <property type="entry name" value="BBOX"/>
    <property type="match status" value="1"/>
</dbReference>